<dbReference type="SUPFAM" id="SSF53335">
    <property type="entry name" value="S-adenosyl-L-methionine-dependent methyltransferases"/>
    <property type="match status" value="1"/>
</dbReference>
<dbReference type="PANTHER" id="PTHR10259">
    <property type="entry name" value="THIOPURINE S-METHYLTRANSFERASE"/>
    <property type="match status" value="1"/>
</dbReference>
<keyword evidence="10" id="KW-1185">Reference proteome</keyword>
<sequence length="222" mass="25692">MEISYWQSRWRKGNTGWHMDTVYPPLPTLWSRLGIKSDARVLVPLCGKSLDLLWLAKHSETVTGVDVSPKALHQVMQQHNEPFVQDSSHGFTIYRSDSLELWEGDFVKLPVTQIPPQDLIYDKASIIALPPEQRPHHAKKIIDLCNTDTQILIQTFEYNQSEMNGPPFSVDEQELQKLFGNQFELVCMREQSKLEELQQFKRRGLSSYLTEKIFHLTPSNRG</sequence>
<dbReference type="FunFam" id="3.40.50.150:FF:000101">
    <property type="entry name" value="Thiopurine S-methyltransferase"/>
    <property type="match status" value="1"/>
</dbReference>
<evidence type="ECO:0000256" key="5">
    <source>
        <dbReference type="ARBA" id="ARBA00022490"/>
    </source>
</evidence>
<evidence type="ECO:0000313" key="9">
    <source>
        <dbReference type="EMBL" id="PAU95144.1"/>
    </source>
</evidence>
<dbReference type="OrthoDB" id="9778208at2"/>
<evidence type="ECO:0000256" key="2">
    <source>
        <dbReference type="ARBA" id="ARBA00004496"/>
    </source>
</evidence>
<protein>
    <recommendedName>
        <fullName evidence="4">thiopurine S-methyltransferase</fullName>
        <ecNumber evidence="4">2.1.1.67</ecNumber>
    </recommendedName>
</protein>
<evidence type="ECO:0000256" key="8">
    <source>
        <dbReference type="ARBA" id="ARBA00022691"/>
    </source>
</evidence>
<evidence type="ECO:0000256" key="7">
    <source>
        <dbReference type="ARBA" id="ARBA00022679"/>
    </source>
</evidence>
<comment type="similarity">
    <text evidence="3">Belongs to the class I-like SAM-binding methyltransferase superfamily. TPMT family.</text>
</comment>
<dbReference type="GO" id="GO:0032259">
    <property type="term" value="P:methylation"/>
    <property type="evidence" value="ECO:0007669"/>
    <property type="project" value="UniProtKB-KW"/>
</dbReference>
<dbReference type="InterPro" id="IPR008854">
    <property type="entry name" value="TPMT"/>
</dbReference>
<dbReference type="EC" id="2.1.1.67" evidence="4"/>
<evidence type="ECO:0000256" key="1">
    <source>
        <dbReference type="ARBA" id="ARBA00000903"/>
    </source>
</evidence>
<reference evidence="9 10" key="1">
    <citation type="submission" date="2017-08" db="EMBL/GenBank/DDBJ databases">
        <title>Aliifodinibius alkalisoli sp. nov., isolated from saline alkaline soil.</title>
        <authorList>
            <person name="Liu D."/>
            <person name="Zhang G."/>
        </authorList>
    </citation>
    <scope>NUCLEOTIDE SEQUENCE [LARGE SCALE GENOMIC DNA]</scope>
    <source>
        <strain evidence="9 10">WN023</strain>
    </source>
</reference>
<evidence type="ECO:0000256" key="6">
    <source>
        <dbReference type="ARBA" id="ARBA00022603"/>
    </source>
</evidence>
<dbReference type="Proteomes" id="UP000218831">
    <property type="component" value="Unassembled WGS sequence"/>
</dbReference>
<comment type="catalytic activity">
    <reaction evidence="1">
        <text>S-adenosyl-L-methionine + a thiopurine = S-adenosyl-L-homocysteine + a thiopurine S-methylether.</text>
        <dbReference type="EC" id="2.1.1.67"/>
    </reaction>
</comment>
<dbReference type="PANTHER" id="PTHR10259:SF11">
    <property type="entry name" value="THIOPURINE S-METHYLTRANSFERASE"/>
    <property type="match status" value="1"/>
</dbReference>
<gene>
    <name evidence="9" type="ORF">CK503_02795</name>
</gene>
<dbReference type="PROSITE" id="PS51585">
    <property type="entry name" value="SAM_MT_TPMT"/>
    <property type="match status" value="1"/>
</dbReference>
<dbReference type="RefSeq" id="WP_095605270.1">
    <property type="nucleotide sequence ID" value="NZ_NSKE01000002.1"/>
</dbReference>
<dbReference type="CDD" id="cd02440">
    <property type="entry name" value="AdoMet_MTases"/>
    <property type="match status" value="1"/>
</dbReference>
<dbReference type="GO" id="GO:0005737">
    <property type="term" value="C:cytoplasm"/>
    <property type="evidence" value="ECO:0007669"/>
    <property type="project" value="UniProtKB-SubCell"/>
</dbReference>
<dbReference type="HAMAP" id="MF_00812">
    <property type="entry name" value="Thiopur_methtran"/>
    <property type="match status" value="1"/>
</dbReference>
<evidence type="ECO:0000256" key="4">
    <source>
        <dbReference type="ARBA" id="ARBA00011905"/>
    </source>
</evidence>
<dbReference type="EMBL" id="NSKE01000002">
    <property type="protein sequence ID" value="PAU95144.1"/>
    <property type="molecule type" value="Genomic_DNA"/>
</dbReference>
<dbReference type="InterPro" id="IPR029063">
    <property type="entry name" value="SAM-dependent_MTases_sf"/>
</dbReference>
<comment type="subcellular location">
    <subcellularLocation>
        <location evidence="2">Cytoplasm</location>
    </subcellularLocation>
</comment>
<accession>A0A2A2GDS5</accession>
<dbReference type="InterPro" id="IPR025835">
    <property type="entry name" value="Thiopurine_S-MeTrfase"/>
</dbReference>
<name>A0A2A2GDS5_9BACT</name>
<dbReference type="Pfam" id="PF05724">
    <property type="entry name" value="TPMT"/>
    <property type="match status" value="1"/>
</dbReference>
<keyword evidence="7" id="KW-0808">Transferase</keyword>
<dbReference type="PIRSF" id="PIRSF023956">
    <property type="entry name" value="Thiopurine_S-methyltransferase"/>
    <property type="match status" value="1"/>
</dbReference>
<keyword evidence="5" id="KW-0963">Cytoplasm</keyword>
<proteinExistence type="inferred from homology"/>
<dbReference type="Gene3D" id="3.40.50.150">
    <property type="entry name" value="Vaccinia Virus protein VP39"/>
    <property type="match status" value="1"/>
</dbReference>
<evidence type="ECO:0000313" key="10">
    <source>
        <dbReference type="Proteomes" id="UP000218831"/>
    </source>
</evidence>
<organism evidence="9 10">
    <name type="scientific">Fodinibius salipaludis</name>
    <dbReference type="NCBI Taxonomy" id="2032627"/>
    <lineage>
        <taxon>Bacteria</taxon>
        <taxon>Pseudomonadati</taxon>
        <taxon>Balneolota</taxon>
        <taxon>Balneolia</taxon>
        <taxon>Balneolales</taxon>
        <taxon>Balneolaceae</taxon>
        <taxon>Fodinibius</taxon>
    </lineage>
</organism>
<keyword evidence="6" id="KW-0489">Methyltransferase</keyword>
<dbReference type="AlphaFoldDB" id="A0A2A2GDS5"/>
<evidence type="ECO:0000256" key="3">
    <source>
        <dbReference type="ARBA" id="ARBA00008145"/>
    </source>
</evidence>
<keyword evidence="8" id="KW-0949">S-adenosyl-L-methionine</keyword>
<comment type="caution">
    <text evidence="9">The sequence shown here is derived from an EMBL/GenBank/DDBJ whole genome shotgun (WGS) entry which is preliminary data.</text>
</comment>
<dbReference type="GO" id="GO:0008119">
    <property type="term" value="F:thiopurine S-methyltransferase activity"/>
    <property type="evidence" value="ECO:0007669"/>
    <property type="project" value="UniProtKB-EC"/>
</dbReference>